<reference evidence="1 2" key="1">
    <citation type="submission" date="2023-03" db="EMBL/GenBank/DDBJ databases">
        <authorList>
            <person name="Pearce D."/>
        </authorList>
    </citation>
    <scope>NUCLEOTIDE SEQUENCE [LARGE SCALE GENOMIC DNA]</scope>
    <source>
        <strain evidence="1">Msz</strain>
    </source>
</reference>
<name>A0ABM9I951_9GAMM</name>
<gene>
    <name evidence="1" type="ORF">MSZNOR_4845</name>
</gene>
<evidence type="ECO:0000313" key="2">
    <source>
        <dbReference type="Proteomes" id="UP001162030"/>
    </source>
</evidence>
<keyword evidence="2" id="KW-1185">Reference proteome</keyword>
<accession>A0ABM9I951</accession>
<sequence>MLHHRHDVSIHSRLLSRELPWYSPPTSSSLAGFNPLPVIKPGVTAHGPPYRGGRCVVSIHSRLLSRELPVEPFPLMFTPRVSIHSRLLSRELRLCCCCL</sequence>
<organism evidence="1 2">
    <name type="scientific">Methylocaldum szegediense</name>
    <dbReference type="NCBI Taxonomy" id="73780"/>
    <lineage>
        <taxon>Bacteria</taxon>
        <taxon>Pseudomonadati</taxon>
        <taxon>Pseudomonadota</taxon>
        <taxon>Gammaproteobacteria</taxon>
        <taxon>Methylococcales</taxon>
        <taxon>Methylococcaceae</taxon>
        <taxon>Methylocaldum</taxon>
    </lineage>
</organism>
<dbReference type="EMBL" id="OX458333">
    <property type="protein sequence ID" value="CAI8969391.1"/>
    <property type="molecule type" value="Genomic_DNA"/>
</dbReference>
<evidence type="ECO:0000313" key="1">
    <source>
        <dbReference type="EMBL" id="CAI8969391.1"/>
    </source>
</evidence>
<proteinExistence type="predicted"/>
<dbReference type="Proteomes" id="UP001162030">
    <property type="component" value="Chromosome"/>
</dbReference>
<protein>
    <submittedName>
        <fullName evidence="1">Uncharacterized protein</fullName>
    </submittedName>
</protein>